<protein>
    <submittedName>
        <fullName evidence="2">Uncharacterized protein</fullName>
    </submittedName>
</protein>
<gene>
    <name evidence="2" type="ORF">PUNSTDRAFT_55178</name>
</gene>
<reference evidence="3" key="1">
    <citation type="journal article" date="2012" name="Science">
        <title>The Paleozoic origin of enzymatic lignin decomposition reconstructed from 31 fungal genomes.</title>
        <authorList>
            <person name="Floudas D."/>
            <person name="Binder M."/>
            <person name="Riley R."/>
            <person name="Barry K."/>
            <person name="Blanchette R.A."/>
            <person name="Henrissat B."/>
            <person name="Martinez A.T."/>
            <person name="Otillar R."/>
            <person name="Spatafora J.W."/>
            <person name="Yadav J.S."/>
            <person name="Aerts A."/>
            <person name="Benoit I."/>
            <person name="Boyd A."/>
            <person name="Carlson A."/>
            <person name="Copeland A."/>
            <person name="Coutinho P.M."/>
            <person name="de Vries R.P."/>
            <person name="Ferreira P."/>
            <person name="Findley K."/>
            <person name="Foster B."/>
            <person name="Gaskell J."/>
            <person name="Glotzer D."/>
            <person name="Gorecki P."/>
            <person name="Heitman J."/>
            <person name="Hesse C."/>
            <person name="Hori C."/>
            <person name="Igarashi K."/>
            <person name="Jurgens J.A."/>
            <person name="Kallen N."/>
            <person name="Kersten P."/>
            <person name="Kohler A."/>
            <person name="Kuees U."/>
            <person name="Kumar T.K.A."/>
            <person name="Kuo A."/>
            <person name="LaButti K."/>
            <person name="Larrondo L.F."/>
            <person name="Lindquist E."/>
            <person name="Ling A."/>
            <person name="Lombard V."/>
            <person name="Lucas S."/>
            <person name="Lundell T."/>
            <person name="Martin R."/>
            <person name="McLaughlin D.J."/>
            <person name="Morgenstern I."/>
            <person name="Morin E."/>
            <person name="Murat C."/>
            <person name="Nagy L.G."/>
            <person name="Nolan M."/>
            <person name="Ohm R.A."/>
            <person name="Patyshakuliyeva A."/>
            <person name="Rokas A."/>
            <person name="Ruiz-Duenas F.J."/>
            <person name="Sabat G."/>
            <person name="Salamov A."/>
            <person name="Samejima M."/>
            <person name="Schmutz J."/>
            <person name="Slot J.C."/>
            <person name="St John F."/>
            <person name="Stenlid J."/>
            <person name="Sun H."/>
            <person name="Sun S."/>
            <person name="Syed K."/>
            <person name="Tsang A."/>
            <person name="Wiebenga A."/>
            <person name="Young D."/>
            <person name="Pisabarro A."/>
            <person name="Eastwood D.C."/>
            <person name="Martin F."/>
            <person name="Cullen D."/>
            <person name="Grigoriev I.V."/>
            <person name="Hibbett D.S."/>
        </authorList>
    </citation>
    <scope>NUCLEOTIDE SEQUENCE [LARGE SCALE GENOMIC DNA]</scope>
    <source>
        <strain evidence="3">HHB-11173 SS5</strain>
    </source>
</reference>
<dbReference type="HOGENOM" id="CLU_3051446_0_0_1"/>
<dbReference type="Proteomes" id="UP000054196">
    <property type="component" value="Unassembled WGS sequence"/>
</dbReference>
<dbReference type="RefSeq" id="XP_007387715.1">
    <property type="nucleotide sequence ID" value="XM_007387653.1"/>
</dbReference>
<name>R7S5M6_PUNST</name>
<dbReference type="KEGG" id="psq:PUNSTDRAFT_55178"/>
<accession>R7S5M6</accession>
<organism evidence="2 3">
    <name type="scientific">Punctularia strigosozonata (strain HHB-11173)</name>
    <name type="common">White-rot fungus</name>
    <dbReference type="NCBI Taxonomy" id="741275"/>
    <lineage>
        <taxon>Eukaryota</taxon>
        <taxon>Fungi</taxon>
        <taxon>Dikarya</taxon>
        <taxon>Basidiomycota</taxon>
        <taxon>Agaricomycotina</taxon>
        <taxon>Agaricomycetes</taxon>
        <taxon>Corticiales</taxon>
        <taxon>Punctulariaceae</taxon>
        <taxon>Punctularia</taxon>
    </lineage>
</organism>
<proteinExistence type="predicted"/>
<evidence type="ECO:0000313" key="2">
    <source>
        <dbReference type="EMBL" id="EIN05312.1"/>
    </source>
</evidence>
<sequence>MASQRNADAQTASDGLQLPMPGFTEFARRFPEIARNAFLERPILRSVPHPSSRY</sequence>
<evidence type="ECO:0000313" key="3">
    <source>
        <dbReference type="Proteomes" id="UP000054196"/>
    </source>
</evidence>
<evidence type="ECO:0000256" key="1">
    <source>
        <dbReference type="SAM" id="MobiDB-lite"/>
    </source>
</evidence>
<dbReference type="EMBL" id="JH687551">
    <property type="protein sequence ID" value="EIN05312.1"/>
    <property type="molecule type" value="Genomic_DNA"/>
</dbReference>
<feature type="compositionally biased region" description="Polar residues" evidence="1">
    <location>
        <begin position="1"/>
        <end position="14"/>
    </location>
</feature>
<dbReference type="GeneID" id="18883940"/>
<keyword evidence="3" id="KW-1185">Reference proteome</keyword>
<dbReference type="AlphaFoldDB" id="R7S5M6"/>
<feature type="region of interest" description="Disordered" evidence="1">
    <location>
        <begin position="1"/>
        <end position="20"/>
    </location>
</feature>